<accession>A0A1G2K776</accession>
<feature type="domain" description="Prokaryotic-type class I peptide chain release factors" evidence="7">
    <location>
        <begin position="223"/>
        <end position="239"/>
    </location>
</feature>
<dbReference type="AlphaFoldDB" id="A0A1G2K776"/>
<organism evidence="8 9">
    <name type="scientific">Candidatus Sungbacteria bacterium RIFCSPHIGHO2_01_FULL_50_25</name>
    <dbReference type="NCBI Taxonomy" id="1802265"/>
    <lineage>
        <taxon>Bacteria</taxon>
        <taxon>Candidatus Sungiibacteriota</taxon>
    </lineage>
</organism>
<dbReference type="Gene3D" id="6.10.140.1950">
    <property type="match status" value="1"/>
</dbReference>
<dbReference type="Proteomes" id="UP000178574">
    <property type="component" value="Unassembled WGS sequence"/>
</dbReference>
<name>A0A1G2K776_9BACT</name>
<feature type="coiled-coil region" evidence="5">
    <location>
        <begin position="75"/>
        <end position="102"/>
    </location>
</feature>
<dbReference type="Gene3D" id="3.30.160.20">
    <property type="match status" value="1"/>
</dbReference>
<dbReference type="Pfam" id="PF00472">
    <property type="entry name" value="RF-1"/>
    <property type="match status" value="1"/>
</dbReference>
<dbReference type="FunFam" id="3.30.160.20:FF:000004">
    <property type="entry name" value="Peptide chain release factor 1"/>
    <property type="match status" value="1"/>
</dbReference>
<dbReference type="PANTHER" id="PTHR43804">
    <property type="entry name" value="LD18447P"/>
    <property type="match status" value="1"/>
</dbReference>
<reference evidence="8 9" key="1">
    <citation type="journal article" date="2016" name="Nat. Commun.">
        <title>Thousands of microbial genomes shed light on interconnected biogeochemical processes in an aquifer system.</title>
        <authorList>
            <person name="Anantharaman K."/>
            <person name="Brown C.T."/>
            <person name="Hug L.A."/>
            <person name="Sharon I."/>
            <person name="Castelle C.J."/>
            <person name="Probst A.J."/>
            <person name="Thomas B.C."/>
            <person name="Singh A."/>
            <person name="Wilkins M.J."/>
            <person name="Karaoz U."/>
            <person name="Brodie E.L."/>
            <person name="Williams K.H."/>
            <person name="Hubbard S.S."/>
            <person name="Banfield J.F."/>
        </authorList>
    </citation>
    <scope>NUCLEOTIDE SEQUENCE [LARGE SCALE GENOMIC DNA]</scope>
</reference>
<dbReference type="InterPro" id="IPR000352">
    <property type="entry name" value="Pep_chain_release_fac_I"/>
</dbReference>
<comment type="function">
    <text evidence="1">Peptide chain release factor 1 directs the termination of translation in response to the peptide chain termination codons UAG and UAA.</text>
</comment>
<dbReference type="GO" id="GO:0003747">
    <property type="term" value="F:translation release factor activity"/>
    <property type="evidence" value="ECO:0007669"/>
    <property type="project" value="InterPro"/>
</dbReference>
<proteinExistence type="inferred from homology"/>
<comment type="caution">
    <text evidence="8">The sequence shown here is derived from an EMBL/GenBank/DDBJ whole genome shotgun (WGS) entry which is preliminary data.</text>
</comment>
<dbReference type="Gene3D" id="3.30.70.1660">
    <property type="match status" value="1"/>
</dbReference>
<evidence type="ECO:0000256" key="4">
    <source>
        <dbReference type="ARBA" id="ARBA00022917"/>
    </source>
</evidence>
<feature type="compositionally biased region" description="Basic and acidic residues" evidence="6">
    <location>
        <begin position="1"/>
        <end position="18"/>
    </location>
</feature>
<evidence type="ECO:0000313" key="9">
    <source>
        <dbReference type="Proteomes" id="UP000178574"/>
    </source>
</evidence>
<keyword evidence="3" id="KW-0488">Methylation</keyword>
<keyword evidence="4" id="KW-0648">Protein biosynthesis</keyword>
<dbReference type="InterPro" id="IPR045853">
    <property type="entry name" value="Pep_chain_release_fac_I_sf"/>
</dbReference>
<dbReference type="InterPro" id="IPR005139">
    <property type="entry name" value="PCRF"/>
</dbReference>
<evidence type="ECO:0000256" key="6">
    <source>
        <dbReference type="SAM" id="MobiDB-lite"/>
    </source>
</evidence>
<dbReference type="SMART" id="SM00937">
    <property type="entry name" value="PCRF"/>
    <property type="match status" value="1"/>
</dbReference>
<evidence type="ECO:0000256" key="3">
    <source>
        <dbReference type="ARBA" id="ARBA00022481"/>
    </source>
</evidence>
<comment type="similarity">
    <text evidence="2">Belongs to the prokaryotic/mitochondrial release factor family.</text>
</comment>
<feature type="region of interest" description="Disordered" evidence="6">
    <location>
        <begin position="1"/>
        <end position="28"/>
    </location>
</feature>
<protein>
    <submittedName>
        <fullName evidence="8">Peptide chain release factor 1</fullName>
    </submittedName>
</protein>
<dbReference type="PROSITE" id="PS00745">
    <property type="entry name" value="RF_PROK_I"/>
    <property type="match status" value="1"/>
</dbReference>
<evidence type="ECO:0000256" key="1">
    <source>
        <dbReference type="ARBA" id="ARBA00002986"/>
    </source>
</evidence>
<evidence type="ECO:0000256" key="5">
    <source>
        <dbReference type="SAM" id="Coils"/>
    </source>
</evidence>
<dbReference type="Pfam" id="PF03462">
    <property type="entry name" value="PCRF"/>
    <property type="match status" value="1"/>
</dbReference>
<dbReference type="NCBIfam" id="NF001859">
    <property type="entry name" value="PRK00591.1"/>
    <property type="match status" value="1"/>
</dbReference>
<evidence type="ECO:0000259" key="7">
    <source>
        <dbReference type="PROSITE" id="PS00745"/>
    </source>
</evidence>
<dbReference type="GO" id="GO:0005737">
    <property type="term" value="C:cytoplasm"/>
    <property type="evidence" value="ECO:0007669"/>
    <property type="project" value="UniProtKB-ARBA"/>
</dbReference>
<evidence type="ECO:0000256" key="2">
    <source>
        <dbReference type="ARBA" id="ARBA00010835"/>
    </source>
</evidence>
<dbReference type="EMBL" id="MHQD01000037">
    <property type="protein sequence ID" value="OGZ95304.1"/>
    <property type="molecule type" value="Genomic_DNA"/>
</dbReference>
<dbReference type="InterPro" id="IPR050057">
    <property type="entry name" value="Prokaryotic/Mito_RF"/>
</dbReference>
<dbReference type="FunFam" id="3.30.70.1660:FF:000002">
    <property type="entry name" value="Peptide chain release factor 1"/>
    <property type="match status" value="1"/>
</dbReference>
<evidence type="ECO:0000313" key="8">
    <source>
        <dbReference type="EMBL" id="OGZ95304.1"/>
    </source>
</evidence>
<sequence>MEKNSSKQKLMERKRELEAALSDPENIRDQELMKTLSIEFSRVEKSLSAILRLAELSQKIEEVREMSHGNDPEFVKIAEEELRALEKERTALEEKISEEGKNLPDNLIMEVRAGAGGNEAGLFAMELFSMYSKFAASRRWKTTILDESKSEAGGYKEVIAEIEGEGAYKTLRYESGVHRVQRIPETEKSGRIHTSTVSVAVLPKAREVDIEIRPQDITLEFSRSGGAGGQNVNKVETAVRIIHHPTGIAVRSQESRSQQKNRERAMEILRAKLLDAKIQDEERKLASERRSQIGTGDRSEKIRTYNFPQDRVTDHRIKESWHNLPSILEGNIESIIDALHTKTRAEGLADDD</sequence>
<keyword evidence="5" id="KW-0175">Coiled coil</keyword>
<dbReference type="SUPFAM" id="SSF75620">
    <property type="entry name" value="Release factor"/>
    <property type="match status" value="1"/>
</dbReference>
<gene>
    <name evidence="8" type="ORF">A2847_02330</name>
</gene>
<dbReference type="PANTHER" id="PTHR43804:SF7">
    <property type="entry name" value="LD18447P"/>
    <property type="match status" value="1"/>
</dbReference>